<dbReference type="NCBIfam" id="TIGR00306">
    <property type="entry name" value="apgM"/>
    <property type="match status" value="1"/>
</dbReference>
<comment type="similarity">
    <text evidence="4">Belongs to the BPG-independent phosphoglycerate mutase family. A-PGAM subfamily.</text>
</comment>
<comment type="pathway">
    <text evidence="3">Carbohydrate degradation.</text>
</comment>
<name>A0A0E9LU57_9BACT</name>
<dbReference type="CDD" id="cd16011">
    <property type="entry name" value="iPGM_like"/>
    <property type="match status" value="1"/>
</dbReference>
<evidence type="ECO:0000313" key="7">
    <source>
        <dbReference type="EMBL" id="GAO28799.1"/>
    </source>
</evidence>
<dbReference type="GO" id="GO:0016301">
    <property type="term" value="F:kinase activity"/>
    <property type="evidence" value="ECO:0007669"/>
    <property type="project" value="UniProtKB-KW"/>
</dbReference>
<dbReference type="Gene3D" id="3.30.70.2130">
    <property type="entry name" value="Metalloenzyme domain"/>
    <property type="match status" value="1"/>
</dbReference>
<dbReference type="Gene3D" id="3.40.720.10">
    <property type="entry name" value="Alkaline Phosphatase, subunit A"/>
    <property type="match status" value="1"/>
</dbReference>
<accession>A0A0E9LU57</accession>
<dbReference type="PANTHER" id="PTHR31209">
    <property type="entry name" value="COFACTOR-INDEPENDENT PHOSPHOGLYCERATE MUTASE"/>
    <property type="match status" value="1"/>
</dbReference>
<keyword evidence="8" id="KW-1185">Reference proteome</keyword>
<evidence type="ECO:0000256" key="4">
    <source>
        <dbReference type="ARBA" id="ARBA00005524"/>
    </source>
</evidence>
<comment type="function">
    <text evidence="2">Catalyzes the interconversion of 2-phosphoglycerate and 3-phosphoglycerate.</text>
</comment>
<evidence type="ECO:0000256" key="1">
    <source>
        <dbReference type="ARBA" id="ARBA00000370"/>
    </source>
</evidence>
<proteinExistence type="inferred from homology"/>
<dbReference type="GO" id="GO:0004619">
    <property type="term" value="F:phosphoglycerate mutase activity"/>
    <property type="evidence" value="ECO:0007669"/>
    <property type="project" value="UniProtKB-EC"/>
</dbReference>
<sequence length="311" mass="34304">MVFRCNLVSVEDDILINHSAGHITSGEAAELIEALNVELGTDRVRFHAGTSYRHVMVIKGGNADLKCIPPHDHPGKPAAPLFPTATSSEAKETEWLLHDLMNRSMAVLARHPVNQKRKAAGKKTADAIWPWSPGYKPNFPSFKERFGIESGAVISAVDLIFGIGKLAGLEMVHVEGATGLHDTNYEGKAEAALEALKRHPFVFLHVEAMDEAGHEGDCDLKKRVIEDFDRRLLKPLFEGLKKMDEEVALLLLPDHPTPCNLRTHVLAPVPFMLMKSTIAPDEVQVLDEESVKKGSFGEIEGKDILELLFSK</sequence>
<evidence type="ECO:0000256" key="5">
    <source>
        <dbReference type="ARBA" id="ARBA00023152"/>
    </source>
</evidence>
<dbReference type="GO" id="GO:0006096">
    <property type="term" value="P:glycolytic process"/>
    <property type="evidence" value="ECO:0007669"/>
    <property type="project" value="UniProtKB-KW"/>
</dbReference>
<gene>
    <name evidence="7" type="ORF">JCM15548_1930</name>
</gene>
<dbReference type="AlphaFoldDB" id="A0A0E9LU57"/>
<dbReference type="STRING" id="1236989.JCM15548_1930"/>
<reference evidence="7 8" key="1">
    <citation type="journal article" date="2015" name="Microbes Environ.">
        <title>Distribution and evolution of nitrogen fixation genes in the phylum bacteroidetes.</title>
        <authorList>
            <person name="Inoue J."/>
            <person name="Oshima K."/>
            <person name="Suda W."/>
            <person name="Sakamoto M."/>
            <person name="Iino T."/>
            <person name="Noda S."/>
            <person name="Hongoh Y."/>
            <person name="Hattori M."/>
            <person name="Ohkuma M."/>
        </authorList>
    </citation>
    <scope>NUCLEOTIDE SEQUENCE [LARGE SCALE GENOMIC DNA]</scope>
    <source>
        <strain evidence="7">JCM 15548</strain>
    </source>
</reference>
<dbReference type="Proteomes" id="UP000032900">
    <property type="component" value="Unassembled WGS sequence"/>
</dbReference>
<keyword evidence="7" id="KW-0808">Transferase</keyword>
<dbReference type="EMBL" id="BAZW01000004">
    <property type="protein sequence ID" value="GAO28799.1"/>
    <property type="molecule type" value="Genomic_DNA"/>
</dbReference>
<organism evidence="7 8">
    <name type="scientific">Geofilum rubicundum JCM 15548</name>
    <dbReference type="NCBI Taxonomy" id="1236989"/>
    <lineage>
        <taxon>Bacteria</taxon>
        <taxon>Pseudomonadati</taxon>
        <taxon>Bacteroidota</taxon>
        <taxon>Bacteroidia</taxon>
        <taxon>Marinilabiliales</taxon>
        <taxon>Marinilabiliaceae</taxon>
        <taxon>Geofilum</taxon>
    </lineage>
</organism>
<evidence type="ECO:0000256" key="3">
    <source>
        <dbReference type="ARBA" id="ARBA00004921"/>
    </source>
</evidence>
<evidence type="ECO:0000313" key="8">
    <source>
        <dbReference type="Proteomes" id="UP000032900"/>
    </source>
</evidence>
<protein>
    <submittedName>
        <fullName evidence="7">Homoserine kinase</fullName>
    </submittedName>
</protein>
<dbReference type="InterPro" id="IPR004456">
    <property type="entry name" value="Pglycerate_mutase_ApgM"/>
</dbReference>
<keyword evidence="5" id="KW-0324">Glycolysis</keyword>
<comment type="catalytic activity">
    <reaction evidence="1">
        <text>(2R)-2-phosphoglycerate = (2R)-3-phosphoglycerate</text>
        <dbReference type="Rhea" id="RHEA:15901"/>
        <dbReference type="ChEBI" id="CHEBI:58272"/>
        <dbReference type="ChEBI" id="CHEBI:58289"/>
        <dbReference type="EC" id="5.4.2.12"/>
    </reaction>
</comment>
<dbReference type="InterPro" id="IPR017850">
    <property type="entry name" value="Alkaline_phosphatase_core_sf"/>
</dbReference>
<keyword evidence="7" id="KW-0418">Kinase</keyword>
<comment type="caution">
    <text evidence="7">The sequence shown here is derived from an EMBL/GenBank/DDBJ whole genome shotgun (WGS) entry which is preliminary data.</text>
</comment>
<dbReference type="InterPro" id="IPR006124">
    <property type="entry name" value="Metalloenzyme"/>
</dbReference>
<dbReference type="SUPFAM" id="SSF53649">
    <property type="entry name" value="Alkaline phosphatase-like"/>
    <property type="match status" value="1"/>
</dbReference>
<evidence type="ECO:0000259" key="6">
    <source>
        <dbReference type="Pfam" id="PF01676"/>
    </source>
</evidence>
<dbReference type="InterPro" id="IPR042253">
    <property type="entry name" value="Pglycerate_mutase_ApgM_sf"/>
</dbReference>
<feature type="domain" description="Metalloenzyme" evidence="6">
    <location>
        <begin position="62"/>
        <end position="310"/>
    </location>
</feature>
<dbReference type="Pfam" id="PF01676">
    <property type="entry name" value="Metalloenzyme"/>
    <property type="match status" value="1"/>
</dbReference>
<evidence type="ECO:0000256" key="2">
    <source>
        <dbReference type="ARBA" id="ARBA00002315"/>
    </source>
</evidence>
<dbReference type="GO" id="GO:0046872">
    <property type="term" value="F:metal ion binding"/>
    <property type="evidence" value="ECO:0007669"/>
    <property type="project" value="InterPro"/>
</dbReference>
<dbReference type="PANTHER" id="PTHR31209:SF4">
    <property type="entry name" value="2,3-BISPHOSPHOGLYCERATE-INDEPENDENT PHOSPHOGLYCERATE MUTASE"/>
    <property type="match status" value="1"/>
</dbReference>